<evidence type="ECO:0000256" key="5">
    <source>
        <dbReference type="SAM" id="Coils"/>
    </source>
</evidence>
<evidence type="ECO:0000313" key="9">
    <source>
        <dbReference type="Proteomes" id="UP001230978"/>
    </source>
</evidence>
<dbReference type="SMART" id="SM00528">
    <property type="entry name" value="HNS"/>
    <property type="match status" value="1"/>
</dbReference>
<keyword evidence="5" id="KW-0175">Coiled coil</keyword>
<dbReference type="SUPFAM" id="SSF81273">
    <property type="entry name" value="H-NS histone-like proteins"/>
    <property type="match status" value="1"/>
</dbReference>
<feature type="coiled-coil region" evidence="5">
    <location>
        <begin position="10"/>
        <end position="45"/>
    </location>
</feature>
<dbReference type="EMBL" id="CP124535">
    <property type="protein sequence ID" value="WGV15165.1"/>
    <property type="molecule type" value="Genomic_DNA"/>
</dbReference>
<evidence type="ECO:0000256" key="3">
    <source>
        <dbReference type="ARBA" id="ARBA00022490"/>
    </source>
</evidence>
<feature type="domain" description="DNA-binding protein H-NS-like C-terminal" evidence="7">
    <location>
        <begin position="59"/>
        <end position="104"/>
    </location>
</feature>
<sequence length="104" mass="11431">MTIDLNSLSLKELKELQGQVTRAIANFEDRKKKQALAELEEKAREMGYSLAELTGTSAARKRAPATAKFANPANPADTWSGRGRKPRWFAEALAAGKKPEEMAV</sequence>
<evidence type="ECO:0000256" key="1">
    <source>
        <dbReference type="ARBA" id="ARBA00004453"/>
    </source>
</evidence>
<protein>
    <submittedName>
        <fullName evidence="8">H-NS histone family protein</fullName>
    </submittedName>
</protein>
<dbReference type="Gene3D" id="4.10.430.10">
    <property type="entry name" value="Histone-like protein H-NS, C-terminal domain"/>
    <property type="match status" value="1"/>
</dbReference>
<evidence type="ECO:0000256" key="2">
    <source>
        <dbReference type="ARBA" id="ARBA00010610"/>
    </source>
</evidence>
<keyword evidence="3" id="KW-0963">Cytoplasm</keyword>
<evidence type="ECO:0000259" key="7">
    <source>
        <dbReference type="SMART" id="SM00528"/>
    </source>
</evidence>
<evidence type="ECO:0000256" key="6">
    <source>
        <dbReference type="SAM" id="MobiDB-lite"/>
    </source>
</evidence>
<organism evidence="8 9">
    <name type="scientific">Fuscovulum ytuae</name>
    <dbReference type="NCBI Taxonomy" id="3042299"/>
    <lineage>
        <taxon>Bacteria</taxon>
        <taxon>Pseudomonadati</taxon>
        <taxon>Pseudomonadota</taxon>
        <taxon>Alphaproteobacteria</taxon>
        <taxon>Rhodobacterales</taxon>
        <taxon>Paracoccaceae</taxon>
        <taxon>Fuscovulum</taxon>
    </lineage>
</organism>
<evidence type="ECO:0000256" key="4">
    <source>
        <dbReference type="ARBA" id="ARBA00023125"/>
    </source>
</evidence>
<dbReference type="Proteomes" id="UP001230978">
    <property type="component" value="Chromosome"/>
</dbReference>
<gene>
    <name evidence="8" type="ORF">QF092_12870</name>
</gene>
<dbReference type="RefSeq" id="WP_281464296.1">
    <property type="nucleotide sequence ID" value="NZ_CP124535.1"/>
</dbReference>
<keyword evidence="4" id="KW-0238">DNA-binding</keyword>
<feature type="region of interest" description="Disordered" evidence="6">
    <location>
        <begin position="61"/>
        <end position="83"/>
    </location>
</feature>
<accession>A0ABY8Q4G7</accession>
<reference evidence="8 9" key="1">
    <citation type="submission" date="2023-04" db="EMBL/GenBank/DDBJ databases">
        <title>YMD61, complete Genome.</title>
        <authorList>
            <person name="Zhang J."/>
        </authorList>
    </citation>
    <scope>NUCLEOTIDE SEQUENCE [LARGE SCALE GENOMIC DNA]</scope>
    <source>
        <strain evidence="8 9">YMD61</strain>
    </source>
</reference>
<proteinExistence type="inferred from homology"/>
<comment type="subcellular location">
    <subcellularLocation>
        <location evidence="1">Cytoplasm</location>
        <location evidence="1">Nucleoid</location>
    </subcellularLocation>
</comment>
<keyword evidence="9" id="KW-1185">Reference proteome</keyword>
<comment type="similarity">
    <text evidence="2">Belongs to the histone-like protein H-NS family.</text>
</comment>
<dbReference type="Pfam" id="PF00816">
    <property type="entry name" value="Histone_HNS"/>
    <property type="match status" value="1"/>
</dbReference>
<name>A0ABY8Q4G7_9RHOB</name>
<evidence type="ECO:0000313" key="8">
    <source>
        <dbReference type="EMBL" id="WGV15165.1"/>
    </source>
</evidence>
<dbReference type="InterPro" id="IPR037150">
    <property type="entry name" value="H-NS_C_dom_sf"/>
</dbReference>
<dbReference type="PANTHER" id="PTHR38097">
    <property type="match status" value="1"/>
</dbReference>
<dbReference type="PANTHER" id="PTHR38097:SF2">
    <property type="entry name" value="DNA-BINDING PROTEIN STPA"/>
    <property type="match status" value="1"/>
</dbReference>
<dbReference type="InterPro" id="IPR027444">
    <property type="entry name" value="H-NS_C_dom"/>
</dbReference>